<dbReference type="Pfam" id="PF00957">
    <property type="entry name" value="Synaptobrevin"/>
    <property type="match status" value="1"/>
</dbReference>
<evidence type="ECO:0000313" key="4">
    <source>
        <dbReference type="EMBL" id="ORX87776.1"/>
    </source>
</evidence>
<dbReference type="InterPro" id="IPR016444">
    <property type="entry name" value="Synaptobrevin/VAMP"/>
</dbReference>
<evidence type="ECO:0000313" key="5">
    <source>
        <dbReference type="Proteomes" id="UP000193944"/>
    </source>
</evidence>
<dbReference type="Proteomes" id="UP000193944">
    <property type="component" value="Unassembled WGS sequence"/>
</dbReference>
<dbReference type="PANTHER" id="PTHR45701">
    <property type="entry name" value="SYNAPTOBREVIN FAMILY MEMBER"/>
    <property type="match status" value="1"/>
</dbReference>
<protein>
    <recommendedName>
        <fullName evidence="3">V-SNARE coiled-coil homology domain-containing protein</fullName>
    </recommendedName>
</protein>
<evidence type="ECO:0000256" key="2">
    <source>
        <dbReference type="SAM" id="Phobius"/>
    </source>
</evidence>
<evidence type="ECO:0000259" key="3">
    <source>
        <dbReference type="PROSITE" id="PS50892"/>
    </source>
</evidence>
<dbReference type="SUPFAM" id="SSF58038">
    <property type="entry name" value="SNARE fusion complex"/>
    <property type="match status" value="1"/>
</dbReference>
<reference evidence="4 5" key="1">
    <citation type="submission" date="2016-08" db="EMBL/GenBank/DDBJ databases">
        <title>A Parts List for Fungal Cellulosomes Revealed by Comparative Genomics.</title>
        <authorList>
            <consortium name="DOE Joint Genome Institute"/>
            <person name="Haitjema C.H."/>
            <person name="Gilmore S.P."/>
            <person name="Henske J.K."/>
            <person name="Solomon K.V."/>
            <person name="De Groot R."/>
            <person name="Kuo A."/>
            <person name="Mondo S.J."/>
            <person name="Salamov A.A."/>
            <person name="Labutti K."/>
            <person name="Zhao Z."/>
            <person name="Chiniquy J."/>
            <person name="Barry K."/>
            <person name="Brewer H.M."/>
            <person name="Purvine S.O."/>
            <person name="Wright A.T."/>
            <person name="Boxma B."/>
            <person name="Van Alen T."/>
            <person name="Hackstein J.H."/>
            <person name="Baker S.E."/>
            <person name="Grigoriev I.V."/>
            <person name="O'Malley M.A."/>
        </authorList>
    </citation>
    <scope>NUCLEOTIDE SEQUENCE [LARGE SCALE GENOMIC DNA]</scope>
    <source>
        <strain evidence="4 5">S4</strain>
    </source>
</reference>
<keyword evidence="1" id="KW-0175">Coiled coil</keyword>
<dbReference type="PROSITE" id="PS50892">
    <property type="entry name" value="V_SNARE"/>
    <property type="match status" value="1"/>
</dbReference>
<dbReference type="STRING" id="1754192.A0A1Y1XQI9"/>
<accession>A0A1Y1XQI9</accession>
<keyword evidence="5" id="KW-1185">Reference proteome</keyword>
<name>A0A1Y1XQI9_9FUNG</name>
<dbReference type="GO" id="GO:0016020">
    <property type="term" value="C:membrane"/>
    <property type="evidence" value="ECO:0007669"/>
    <property type="project" value="InterPro"/>
</dbReference>
<sequence>MSYNNKMHVQKQLNEVTYVMQNNAYKLSSRDEKVNSLQYKSDIQKLNNFKITTNEVKRKIWWKDMNLFMVLILIVLLIVMGYIFIKVGKENVAKYP</sequence>
<dbReference type="InterPro" id="IPR042855">
    <property type="entry name" value="V_SNARE_CC"/>
</dbReference>
<keyword evidence="2" id="KW-1133">Transmembrane helix</keyword>
<gene>
    <name evidence="4" type="ORF">BCR32DRAFT_324298</name>
</gene>
<dbReference type="EMBL" id="MCFG01000005">
    <property type="protein sequence ID" value="ORX87776.1"/>
    <property type="molecule type" value="Genomic_DNA"/>
</dbReference>
<evidence type="ECO:0000256" key="1">
    <source>
        <dbReference type="PROSITE-ProRule" id="PRU00290"/>
    </source>
</evidence>
<organism evidence="4 5">
    <name type="scientific">Anaeromyces robustus</name>
    <dbReference type="NCBI Taxonomy" id="1754192"/>
    <lineage>
        <taxon>Eukaryota</taxon>
        <taxon>Fungi</taxon>
        <taxon>Fungi incertae sedis</taxon>
        <taxon>Chytridiomycota</taxon>
        <taxon>Chytridiomycota incertae sedis</taxon>
        <taxon>Neocallimastigomycetes</taxon>
        <taxon>Neocallimastigales</taxon>
        <taxon>Neocallimastigaceae</taxon>
        <taxon>Anaeromyces</taxon>
    </lineage>
</organism>
<reference evidence="4 5" key="2">
    <citation type="submission" date="2016-08" db="EMBL/GenBank/DDBJ databases">
        <title>Pervasive Adenine N6-methylation of Active Genes in Fungi.</title>
        <authorList>
            <consortium name="DOE Joint Genome Institute"/>
            <person name="Mondo S.J."/>
            <person name="Dannebaum R.O."/>
            <person name="Kuo R.C."/>
            <person name="Labutti K."/>
            <person name="Haridas S."/>
            <person name="Kuo A."/>
            <person name="Salamov A."/>
            <person name="Ahrendt S.R."/>
            <person name="Lipzen A."/>
            <person name="Sullivan W."/>
            <person name="Andreopoulos W.B."/>
            <person name="Clum A."/>
            <person name="Lindquist E."/>
            <person name="Daum C."/>
            <person name="Ramamoorthy G.K."/>
            <person name="Gryganskyi A."/>
            <person name="Culley D."/>
            <person name="Magnuson J.K."/>
            <person name="James T.Y."/>
            <person name="O'Malley M.A."/>
            <person name="Stajich J.E."/>
            <person name="Spatafora J.W."/>
            <person name="Visel A."/>
            <person name="Grigoriev I.V."/>
        </authorList>
    </citation>
    <scope>NUCLEOTIDE SEQUENCE [LARGE SCALE GENOMIC DNA]</scope>
    <source>
        <strain evidence="4 5">S4</strain>
    </source>
</reference>
<dbReference type="GO" id="GO:0016192">
    <property type="term" value="P:vesicle-mediated transport"/>
    <property type="evidence" value="ECO:0007669"/>
    <property type="project" value="InterPro"/>
</dbReference>
<keyword evidence="2" id="KW-0472">Membrane</keyword>
<feature type="transmembrane region" description="Helical" evidence="2">
    <location>
        <begin position="67"/>
        <end position="85"/>
    </location>
</feature>
<dbReference type="AlphaFoldDB" id="A0A1Y1XQI9"/>
<dbReference type="PRINTS" id="PR00219">
    <property type="entry name" value="SYNAPTOBREVN"/>
</dbReference>
<dbReference type="Gene3D" id="1.20.5.110">
    <property type="match status" value="1"/>
</dbReference>
<comment type="caution">
    <text evidence="4">The sequence shown here is derived from an EMBL/GenBank/DDBJ whole genome shotgun (WGS) entry which is preliminary data.</text>
</comment>
<feature type="domain" description="V-SNARE coiled-coil homology" evidence="3">
    <location>
        <begin position="5"/>
        <end position="63"/>
    </location>
</feature>
<proteinExistence type="predicted"/>
<dbReference type="InterPro" id="IPR001388">
    <property type="entry name" value="Synaptobrevin-like"/>
</dbReference>
<keyword evidence="2" id="KW-0812">Transmembrane</keyword>